<dbReference type="RefSeq" id="WP_218061363.1">
    <property type="nucleotide sequence ID" value="NZ_CP016180.1"/>
</dbReference>
<proteinExistence type="predicted"/>
<organism evidence="1 2">
    <name type="scientific">Phocoenobacter skyensis</name>
    <dbReference type="NCBI Taxonomy" id="97481"/>
    <lineage>
        <taxon>Bacteria</taxon>
        <taxon>Pseudomonadati</taxon>
        <taxon>Pseudomonadota</taxon>
        <taxon>Gammaproteobacteria</taxon>
        <taxon>Pasteurellales</taxon>
        <taxon>Pasteurellaceae</taxon>
        <taxon>Phocoenobacter</taxon>
    </lineage>
</organism>
<protein>
    <recommendedName>
        <fullName evidence="3">Inner membrane protein yeeR</fullName>
    </recommendedName>
</protein>
<sequence length="494" mass="53455">MKKEKSDNNAELIGIAQGNIQSAQNYSDNVKIYDNPTGRHGFAAEKTNHLFDKITGKKAHIIGDDNTKNGADRLVNGVEIQTKFCRKGGDCIKSCIDKATGKFRYWDQNGNPMKIEVPKDVYDNAIKSFEERVRRGQVVDISGMSKSEIENLAKQLAKDTIIKSPFTYQQIKNITKFGTIESLTFDAINGIRVAGTTMGVSALVSFAYAMWSGKDYKIALKESCYTGLKVGGISWVSSIITSQIAKTGIVKGLKPATGYLVEKMGSKTASIIANSSRVGQSSIYGAAAMNSASKLLRGNIITGAVTTIVISVPDFYKMFMGYQSGKQVAKNVTTTTAGVLGGTAGWIGGVALVSGVTTGGVAPIIAGLVGSVAVGSSSSSLTKTILDYFSKDDIVEMQEILAIHFNHLAEDYLLSQQEAESVLDGLSEKLSIEVLQDMFKQESKRNFAIDLIEPLIIDEVRKRKVIKIAELPTIEKLEDEIEIILDDNLIKGEA</sequence>
<dbReference type="EMBL" id="FOBN01000001">
    <property type="protein sequence ID" value="SEL89216.1"/>
    <property type="molecule type" value="Genomic_DNA"/>
</dbReference>
<reference evidence="2" key="1">
    <citation type="submission" date="2016-10" db="EMBL/GenBank/DDBJ databases">
        <authorList>
            <person name="Varghese N."/>
            <person name="Submissions S."/>
        </authorList>
    </citation>
    <scope>NUCLEOTIDE SEQUENCE [LARGE SCALE GENOMIC DNA]</scope>
    <source>
        <strain evidence="2">DSM 24204</strain>
    </source>
</reference>
<gene>
    <name evidence="1" type="ORF">SAMN05444853_10152</name>
</gene>
<evidence type="ECO:0000313" key="2">
    <source>
        <dbReference type="Proteomes" id="UP000198883"/>
    </source>
</evidence>
<dbReference type="GeneID" id="83544801"/>
<name>A0A1H7TXR2_9PAST</name>
<dbReference type="STRING" id="97481.SAMN05444853_10152"/>
<accession>A0A1H7TXR2</accession>
<evidence type="ECO:0000313" key="1">
    <source>
        <dbReference type="EMBL" id="SEL89216.1"/>
    </source>
</evidence>
<evidence type="ECO:0008006" key="3">
    <source>
        <dbReference type="Google" id="ProtNLM"/>
    </source>
</evidence>
<dbReference type="Proteomes" id="UP000198883">
    <property type="component" value="Unassembled WGS sequence"/>
</dbReference>
<dbReference type="AlphaFoldDB" id="A0A1H7TXR2"/>